<sequence>MAAASESRVLRFFGVEEEQVRQAASALAGRCALAGIETRAQGAETLLALTASPAALRKAEDLLGRTFRAGLYGAGEQTLADCAARALVKHDRLLACADALALDLLAPRLEGKPGIDACFDFGAGSCADPAALAKIEAGARRCKGNSPSDPVWDELCRLRAALRVTHADFAAGAIPLQDGTLTAVAGRRGSWTRHVPAGDNPALWLLDMIRRAVAGSPQAQGVSFTLHGERPARSGPQPALQLPAAPSAAALEAALASGQEDDVPLPAAAMLPRRSRWPARLAFVLVVLAAVGLAAAFRLTDGDLAALPEVLRSLPGGPGVPAHSGATLL</sequence>
<dbReference type="AlphaFoldDB" id="A0A9D2PA74"/>
<dbReference type="EMBL" id="DWWN01000035">
    <property type="protein sequence ID" value="HJC45474.1"/>
    <property type="molecule type" value="Genomic_DNA"/>
</dbReference>
<gene>
    <name evidence="2" type="ORF">H9703_04990</name>
</gene>
<evidence type="ECO:0008006" key="4">
    <source>
        <dbReference type="Google" id="ProtNLM"/>
    </source>
</evidence>
<accession>A0A9D2PA74</accession>
<feature type="transmembrane region" description="Helical" evidence="1">
    <location>
        <begin position="281"/>
        <end position="299"/>
    </location>
</feature>
<evidence type="ECO:0000256" key="1">
    <source>
        <dbReference type="SAM" id="Phobius"/>
    </source>
</evidence>
<evidence type="ECO:0000313" key="3">
    <source>
        <dbReference type="Proteomes" id="UP000823906"/>
    </source>
</evidence>
<reference evidence="2" key="2">
    <citation type="submission" date="2021-04" db="EMBL/GenBank/DDBJ databases">
        <authorList>
            <person name="Gilroy R."/>
        </authorList>
    </citation>
    <scope>NUCLEOTIDE SEQUENCE</scope>
    <source>
        <strain evidence="2">ChiSjej5B23-2810</strain>
    </source>
</reference>
<keyword evidence="1" id="KW-0472">Membrane</keyword>
<protein>
    <recommendedName>
        <fullName evidence="4">CinA C-terminal domain-containing protein</fullName>
    </recommendedName>
</protein>
<name>A0A9D2PA74_9FIRM</name>
<keyword evidence="1" id="KW-0812">Transmembrane</keyword>
<comment type="caution">
    <text evidence="2">The sequence shown here is derived from an EMBL/GenBank/DDBJ whole genome shotgun (WGS) entry which is preliminary data.</text>
</comment>
<organism evidence="2 3">
    <name type="scientific">Candidatus Faecalibacterium faecigallinarum</name>
    <dbReference type="NCBI Taxonomy" id="2838577"/>
    <lineage>
        <taxon>Bacteria</taxon>
        <taxon>Bacillati</taxon>
        <taxon>Bacillota</taxon>
        <taxon>Clostridia</taxon>
        <taxon>Eubacteriales</taxon>
        <taxon>Oscillospiraceae</taxon>
        <taxon>Faecalibacterium</taxon>
    </lineage>
</organism>
<dbReference type="Proteomes" id="UP000823906">
    <property type="component" value="Unassembled WGS sequence"/>
</dbReference>
<reference evidence="2" key="1">
    <citation type="journal article" date="2021" name="PeerJ">
        <title>Extensive microbial diversity within the chicken gut microbiome revealed by metagenomics and culture.</title>
        <authorList>
            <person name="Gilroy R."/>
            <person name="Ravi A."/>
            <person name="Getino M."/>
            <person name="Pursley I."/>
            <person name="Horton D.L."/>
            <person name="Alikhan N.F."/>
            <person name="Baker D."/>
            <person name="Gharbi K."/>
            <person name="Hall N."/>
            <person name="Watson M."/>
            <person name="Adriaenssens E.M."/>
            <person name="Foster-Nyarko E."/>
            <person name="Jarju S."/>
            <person name="Secka A."/>
            <person name="Antonio M."/>
            <person name="Oren A."/>
            <person name="Chaudhuri R.R."/>
            <person name="La Ragione R."/>
            <person name="Hildebrand F."/>
            <person name="Pallen M.J."/>
        </authorList>
    </citation>
    <scope>NUCLEOTIDE SEQUENCE</scope>
    <source>
        <strain evidence="2">ChiSjej5B23-2810</strain>
    </source>
</reference>
<evidence type="ECO:0000313" key="2">
    <source>
        <dbReference type="EMBL" id="HJC45474.1"/>
    </source>
</evidence>
<proteinExistence type="predicted"/>
<keyword evidence="1" id="KW-1133">Transmembrane helix</keyword>